<dbReference type="AlphaFoldDB" id="A0A385YX19"/>
<organism evidence="2 3">
    <name type="scientific">Paenisporosarcina cavernae</name>
    <dbReference type="NCBI Taxonomy" id="2320858"/>
    <lineage>
        <taxon>Bacteria</taxon>
        <taxon>Bacillati</taxon>
        <taxon>Bacillota</taxon>
        <taxon>Bacilli</taxon>
        <taxon>Bacillales</taxon>
        <taxon>Caryophanaceae</taxon>
        <taxon>Paenisporosarcina</taxon>
    </lineage>
</organism>
<dbReference type="RefSeq" id="WP_119883810.1">
    <property type="nucleotide sequence ID" value="NZ_CP032418.1"/>
</dbReference>
<keyword evidence="3" id="KW-1185">Reference proteome</keyword>
<dbReference type="Proteomes" id="UP000265725">
    <property type="component" value="Chromosome"/>
</dbReference>
<evidence type="ECO:0000256" key="1">
    <source>
        <dbReference type="SAM" id="Phobius"/>
    </source>
</evidence>
<gene>
    <name evidence="2" type="ORF">D3873_09485</name>
</gene>
<reference evidence="3" key="1">
    <citation type="submission" date="2018-09" db="EMBL/GenBank/DDBJ databases">
        <authorList>
            <person name="Zhu H."/>
        </authorList>
    </citation>
    <scope>NUCLEOTIDE SEQUENCE [LARGE SCALE GENOMIC DNA]</scope>
    <source>
        <strain evidence="3">K2R23-3</strain>
    </source>
</reference>
<dbReference type="OrthoDB" id="3007972at2"/>
<feature type="transmembrane region" description="Helical" evidence="1">
    <location>
        <begin position="6"/>
        <end position="35"/>
    </location>
</feature>
<evidence type="ECO:0000313" key="3">
    <source>
        <dbReference type="Proteomes" id="UP000265725"/>
    </source>
</evidence>
<proteinExistence type="predicted"/>
<dbReference type="KEGG" id="paek:D3873_09485"/>
<keyword evidence="1" id="KW-0812">Transmembrane</keyword>
<keyword evidence="1" id="KW-1133">Transmembrane helix</keyword>
<accession>A0A385YX19</accession>
<sequence>MNVMVAFGYIFPTLIAFIFVGYFAPLIGLVVGFFFHLFIMIYEIHSVVVPKDKRDKVLIAVERYKQERELKISQSENNEKFS</sequence>
<dbReference type="EMBL" id="CP032418">
    <property type="protein sequence ID" value="AYC30093.1"/>
    <property type="molecule type" value="Genomic_DNA"/>
</dbReference>
<evidence type="ECO:0000313" key="2">
    <source>
        <dbReference type="EMBL" id="AYC30093.1"/>
    </source>
</evidence>
<keyword evidence="1" id="KW-0472">Membrane</keyword>
<name>A0A385YX19_9BACL</name>
<protein>
    <submittedName>
        <fullName evidence="2">Uncharacterized protein</fullName>
    </submittedName>
</protein>